<evidence type="ECO:0000256" key="7">
    <source>
        <dbReference type="ARBA" id="ARBA00022801"/>
    </source>
</evidence>
<dbReference type="OrthoDB" id="9758243at2"/>
<dbReference type="Gene3D" id="1.20.58.910">
    <property type="match status" value="1"/>
</dbReference>
<keyword evidence="3" id="KW-0540">Nuclease</keyword>
<accession>A0A557PC21</accession>
<keyword evidence="6 12" id="KW-0255">Endonuclease</keyword>
<dbReference type="Pfam" id="PF04313">
    <property type="entry name" value="HSDR_N"/>
    <property type="match status" value="1"/>
</dbReference>
<evidence type="ECO:0000256" key="3">
    <source>
        <dbReference type="ARBA" id="ARBA00022722"/>
    </source>
</evidence>
<dbReference type="GO" id="GO:0003677">
    <property type="term" value="F:DNA binding"/>
    <property type="evidence" value="ECO:0007669"/>
    <property type="project" value="UniProtKB-KW"/>
</dbReference>
<dbReference type="Gene3D" id="3.90.1570.50">
    <property type="match status" value="1"/>
</dbReference>
<comment type="caution">
    <text evidence="12">The sequence shown here is derived from an EMBL/GenBank/DDBJ whole genome shotgun (WGS) entry which is preliminary data.</text>
</comment>
<dbReference type="PROSITE" id="PS51192">
    <property type="entry name" value="HELICASE_ATP_BIND_1"/>
    <property type="match status" value="1"/>
</dbReference>
<dbReference type="Pfam" id="PF22679">
    <property type="entry name" value="T1R_D3-like"/>
    <property type="match status" value="1"/>
</dbReference>
<evidence type="ECO:0000256" key="8">
    <source>
        <dbReference type="ARBA" id="ARBA00022840"/>
    </source>
</evidence>
<evidence type="ECO:0000259" key="11">
    <source>
        <dbReference type="PROSITE" id="PS51192"/>
    </source>
</evidence>
<gene>
    <name evidence="12" type="ORF">FOF44_04925</name>
</gene>
<dbReference type="GO" id="GO:0005524">
    <property type="term" value="F:ATP binding"/>
    <property type="evidence" value="ECO:0007669"/>
    <property type="project" value="UniProtKB-KW"/>
</dbReference>
<dbReference type="InterPro" id="IPR007409">
    <property type="entry name" value="Restrct_endonuc_type1_HsdR_N"/>
</dbReference>
<name>A0A557PC21_9VIBR</name>
<dbReference type="PANTHER" id="PTHR30195">
    <property type="entry name" value="TYPE I SITE-SPECIFIC DEOXYRIBONUCLEASE PROTEIN SUBUNIT M AND R"/>
    <property type="match status" value="1"/>
</dbReference>
<evidence type="ECO:0000256" key="6">
    <source>
        <dbReference type="ARBA" id="ARBA00022759"/>
    </source>
</evidence>
<feature type="domain" description="Helicase ATP-binding" evidence="11">
    <location>
        <begin position="250"/>
        <end position="427"/>
    </location>
</feature>
<dbReference type="Gene3D" id="3.40.50.300">
    <property type="entry name" value="P-loop containing nucleotide triphosphate hydrolases"/>
    <property type="match status" value="2"/>
</dbReference>
<dbReference type="CDD" id="cd18030">
    <property type="entry name" value="DEXHc_RE_I_HsdR"/>
    <property type="match status" value="1"/>
</dbReference>
<dbReference type="EMBL" id="VMKJ01000006">
    <property type="protein sequence ID" value="TVO38187.1"/>
    <property type="molecule type" value="Genomic_DNA"/>
</dbReference>
<evidence type="ECO:0000256" key="10">
    <source>
        <dbReference type="RuleBase" id="RU364115"/>
    </source>
</evidence>
<dbReference type="SUPFAM" id="SSF52540">
    <property type="entry name" value="P-loop containing nucleoside triphosphate hydrolases"/>
    <property type="match status" value="2"/>
</dbReference>
<dbReference type="CDD" id="cd22332">
    <property type="entry name" value="HsdR_N"/>
    <property type="match status" value="1"/>
</dbReference>
<organism evidence="12 13">
    <name type="scientific">Vibrio algivorus</name>
    <dbReference type="NCBI Taxonomy" id="1667024"/>
    <lineage>
        <taxon>Bacteria</taxon>
        <taxon>Pseudomonadati</taxon>
        <taxon>Pseudomonadota</taxon>
        <taxon>Gammaproteobacteria</taxon>
        <taxon>Vibrionales</taxon>
        <taxon>Vibrionaceae</taxon>
        <taxon>Vibrio</taxon>
    </lineage>
</organism>
<dbReference type="GO" id="GO:0009307">
    <property type="term" value="P:DNA restriction-modification system"/>
    <property type="evidence" value="ECO:0007669"/>
    <property type="project" value="UniProtKB-KW"/>
</dbReference>
<keyword evidence="9 10" id="KW-0238">DNA-binding</keyword>
<dbReference type="EC" id="3.1.21.3" evidence="10"/>
<keyword evidence="8 10" id="KW-0067">ATP-binding</keyword>
<proteinExistence type="inferred from homology"/>
<dbReference type="Proteomes" id="UP000319828">
    <property type="component" value="Unassembled WGS sequence"/>
</dbReference>
<dbReference type="InterPro" id="IPR055180">
    <property type="entry name" value="HsdR_RecA-like_helicase_dom_2"/>
</dbReference>
<dbReference type="Pfam" id="PF12008">
    <property type="entry name" value="EcoR124_C"/>
    <property type="match status" value="1"/>
</dbReference>
<comment type="catalytic activity">
    <reaction evidence="1 10">
        <text>Endonucleolytic cleavage of DNA to give random double-stranded fragments with terminal 5'-phosphates, ATP is simultaneously hydrolyzed.</text>
        <dbReference type="EC" id="3.1.21.3"/>
    </reaction>
</comment>
<evidence type="ECO:0000256" key="4">
    <source>
        <dbReference type="ARBA" id="ARBA00022741"/>
    </source>
</evidence>
<evidence type="ECO:0000313" key="13">
    <source>
        <dbReference type="Proteomes" id="UP000319828"/>
    </source>
</evidence>
<evidence type="ECO:0000256" key="9">
    <source>
        <dbReference type="ARBA" id="ARBA00023125"/>
    </source>
</evidence>
<dbReference type="InterPro" id="IPR022625">
    <property type="entry name" value="TypeI_RM_Rsu_C"/>
</dbReference>
<dbReference type="CDD" id="cd18800">
    <property type="entry name" value="SF2_C_EcoR124I-like"/>
    <property type="match status" value="1"/>
</dbReference>
<sequence length="966" mass="111634">MAYQSEQQLENDFIAQLVKQDFERVVLPDNAALEANLKSQLEQVNDCQLTDSEFRQVLGKLEKGNIFTKAKILRDRLDVTLDNGESKHLRLLFSEYAKNRFQVANQITVKGIYTNRYDVTILVNGLPLIQIELKRRGIELKEAFNQIQRYKKHSFNANHGLFNYIQLFVISNGVNTQYFSNNAEMSAKQTFDWTDNQNHRLSKLHDFASSFLTPEHLTKMLSQYIVLNETGKFLMVLRPYQFYAVEAIINQVKTSRKNGYIWHTTGSGKTLTSFKAAQIMTSLDEVDKVVFVVDRKDLDYQTALEFNAFSKGCVDSTDNTNMLFHQLLDKPIKGRKQNENRNTKLVVTTLQKLNNVVTKQRYLKDMSSLQDKRIVFIFDECHRSQFGDTHQNIVSFFKGAQLFGFTGTPIFAENAVAKNSLKKLTKDLFDERLHAYVIVDAIRDQNVLKFAIEYVGRYQYKDGSNNNLDIEVEDIDTKELLASPARLEKIVDYILAHHKRKTHSRDYNAMFCVSGVPELIQYYELFAKKKAEGKHNLKIATIFSYDANEEREYELNGEADDAHTIELKEASAKYLNQGQAVKLHSRDKLESFMADYNAMFGTSYSTKDSEAFYDYYKNIAKRVKDKEIDILLVVNMFLTGFDAPKLNTLYVDKNLKHHGLIQAFSRTNRLLDEAKSHGNIVAFRNLKKAADEAFLMFSNKQPKEFIEIPPFDDLMADFDEAYQALLAITPTVDSVDSLPDEEAQKLFVLQFRRLMQLKNMLSNFADFDLADTAMNEQEFQDFTSKYADLNRQIRETTSKEKVSVLDDVDFELELLHRDEVNVAYILHLLRDLNDEDSTEAKATKRNAIVNLISSDPTLLSKKALIEKFMDEHLNGIPANSSVEEEFEFFWEKEKRLAIEKLAEEENLNKDKLQILVNRYELSEELPLRDDFADTLESKPTILQRKKVVGRLTEKFKGFIDTFMGGF</sequence>
<dbReference type="RefSeq" id="WP_144387638.1">
    <property type="nucleotide sequence ID" value="NZ_CANNCB010000005.1"/>
</dbReference>
<protein>
    <recommendedName>
        <fullName evidence="10">Type I restriction enzyme endonuclease subunit</fullName>
        <shortName evidence="10">R protein</shortName>
        <ecNumber evidence="10">3.1.21.3</ecNumber>
    </recommendedName>
</protein>
<comment type="function">
    <text evidence="10">Subunit R is required for both nuclease and ATPase activities, but not for modification.</text>
</comment>
<reference evidence="12 13" key="1">
    <citation type="submission" date="2019-07" db="EMBL/GenBank/DDBJ databases">
        <title>The draft genome sequence of Vibrio algivorus M1486.</title>
        <authorList>
            <person name="Meng X."/>
        </authorList>
    </citation>
    <scope>NUCLEOTIDE SEQUENCE [LARGE SCALE GENOMIC DNA]</scope>
    <source>
        <strain evidence="12 13">M1486</strain>
    </source>
</reference>
<dbReference type="InterPro" id="IPR004473">
    <property type="entry name" value="Restrct_endonuc_typeI_HsdR"/>
</dbReference>
<dbReference type="InterPro" id="IPR014001">
    <property type="entry name" value="Helicase_ATP-bd"/>
</dbReference>
<keyword evidence="4 10" id="KW-0547">Nucleotide-binding</keyword>
<dbReference type="GO" id="GO:0009035">
    <property type="term" value="F:type I site-specific deoxyribonuclease activity"/>
    <property type="evidence" value="ECO:0007669"/>
    <property type="project" value="UniProtKB-EC"/>
</dbReference>
<evidence type="ECO:0000256" key="1">
    <source>
        <dbReference type="ARBA" id="ARBA00000851"/>
    </source>
</evidence>
<evidence type="ECO:0000313" key="12">
    <source>
        <dbReference type="EMBL" id="TVO38187.1"/>
    </source>
</evidence>
<dbReference type="AlphaFoldDB" id="A0A557PC21"/>
<dbReference type="InterPro" id="IPR040980">
    <property type="entry name" value="SWI2_SNF2"/>
</dbReference>
<evidence type="ECO:0000256" key="2">
    <source>
        <dbReference type="ARBA" id="ARBA00008598"/>
    </source>
</evidence>
<comment type="subunit">
    <text evidence="10">The type I restriction/modification system is composed of three polypeptides R, M and S.</text>
</comment>
<dbReference type="InterPro" id="IPR051268">
    <property type="entry name" value="Type-I_R_enzyme_R_subunit"/>
</dbReference>
<dbReference type="PANTHER" id="PTHR30195:SF16">
    <property type="entry name" value="TYPE I RESTRICTION ENZYME ENDONUCLEASE SUBUNIT"/>
    <property type="match status" value="1"/>
</dbReference>
<dbReference type="Pfam" id="PF18766">
    <property type="entry name" value="SWI2_SNF2"/>
    <property type="match status" value="1"/>
</dbReference>
<comment type="similarity">
    <text evidence="2 10">Belongs to the HsdR family.</text>
</comment>
<dbReference type="InterPro" id="IPR027417">
    <property type="entry name" value="P-loop_NTPase"/>
</dbReference>
<evidence type="ECO:0000256" key="5">
    <source>
        <dbReference type="ARBA" id="ARBA00022747"/>
    </source>
</evidence>
<keyword evidence="5 10" id="KW-0680">Restriction system</keyword>
<dbReference type="SMART" id="SM00487">
    <property type="entry name" value="DEXDc"/>
    <property type="match status" value="1"/>
</dbReference>
<keyword evidence="7 10" id="KW-0378">Hydrolase</keyword>
<dbReference type="NCBIfam" id="TIGR00348">
    <property type="entry name" value="hsdR"/>
    <property type="match status" value="1"/>
</dbReference>